<evidence type="ECO:0000313" key="4">
    <source>
        <dbReference type="Proteomes" id="UP000799537"/>
    </source>
</evidence>
<dbReference type="Proteomes" id="UP000799537">
    <property type="component" value="Unassembled WGS sequence"/>
</dbReference>
<keyword evidence="1" id="KW-0175">Coiled coil</keyword>
<feature type="coiled-coil region" evidence="1">
    <location>
        <begin position="170"/>
        <end position="244"/>
    </location>
</feature>
<keyword evidence="4" id="KW-1185">Reference proteome</keyword>
<feature type="region of interest" description="Disordered" evidence="2">
    <location>
        <begin position="19"/>
        <end position="38"/>
    </location>
</feature>
<feature type="coiled-coil region" evidence="1">
    <location>
        <begin position="86"/>
        <end position="117"/>
    </location>
</feature>
<organism evidence="3 4">
    <name type="scientific">Zasmidium cellare ATCC 36951</name>
    <dbReference type="NCBI Taxonomy" id="1080233"/>
    <lineage>
        <taxon>Eukaryota</taxon>
        <taxon>Fungi</taxon>
        <taxon>Dikarya</taxon>
        <taxon>Ascomycota</taxon>
        <taxon>Pezizomycotina</taxon>
        <taxon>Dothideomycetes</taxon>
        <taxon>Dothideomycetidae</taxon>
        <taxon>Mycosphaerellales</taxon>
        <taxon>Mycosphaerellaceae</taxon>
        <taxon>Zasmidium</taxon>
    </lineage>
</organism>
<evidence type="ECO:0000256" key="2">
    <source>
        <dbReference type="SAM" id="MobiDB-lite"/>
    </source>
</evidence>
<feature type="region of interest" description="Disordered" evidence="2">
    <location>
        <begin position="352"/>
        <end position="374"/>
    </location>
</feature>
<sequence>MSPDFQRALEWIAGFGSNRKETRHGNTAQRHPHSSRRDTYAEECLDAFCSSLPTPEDDRQARDYGRMKQWVSEFIHNTLVPFRREISELQSEHLQTIKRLEDERDKASRKFQQTIEEERTKSQRLAAKHATELQSIGRKHSEELATQQRRFERDIDDITAKHTAETQGLKRDYDVTRTRLEKEVQSLKNSLVVLETTAEEEKQNLAAMHDAALGSLRTQFVNDKNQLEREYQDREGRLASQIEELNAALLTRDDEIYTAKILTISAIPQKSDEKLRGSFSEIVKAVDDLSRLAWRHDQRAFSEADLARLRGQSSDRLLRKAILQDLVWSCLYDFLFASPFRMLGEEGLQLEKEWANQGGQGAPSDHMPASPGHP</sequence>
<reference evidence="3" key="1">
    <citation type="journal article" date="2020" name="Stud. Mycol.">
        <title>101 Dothideomycetes genomes: a test case for predicting lifestyles and emergence of pathogens.</title>
        <authorList>
            <person name="Haridas S."/>
            <person name="Albert R."/>
            <person name="Binder M."/>
            <person name="Bloem J."/>
            <person name="Labutti K."/>
            <person name="Salamov A."/>
            <person name="Andreopoulos B."/>
            <person name="Baker S."/>
            <person name="Barry K."/>
            <person name="Bills G."/>
            <person name="Bluhm B."/>
            <person name="Cannon C."/>
            <person name="Castanera R."/>
            <person name="Culley D."/>
            <person name="Daum C."/>
            <person name="Ezra D."/>
            <person name="Gonzalez J."/>
            <person name="Henrissat B."/>
            <person name="Kuo A."/>
            <person name="Liang C."/>
            <person name="Lipzen A."/>
            <person name="Lutzoni F."/>
            <person name="Magnuson J."/>
            <person name="Mondo S."/>
            <person name="Nolan M."/>
            <person name="Ohm R."/>
            <person name="Pangilinan J."/>
            <person name="Park H.-J."/>
            <person name="Ramirez L."/>
            <person name="Alfaro M."/>
            <person name="Sun H."/>
            <person name="Tritt A."/>
            <person name="Yoshinaga Y."/>
            <person name="Zwiers L.-H."/>
            <person name="Turgeon B."/>
            <person name="Goodwin S."/>
            <person name="Spatafora J."/>
            <person name="Crous P."/>
            <person name="Grigoriev I."/>
        </authorList>
    </citation>
    <scope>NUCLEOTIDE SEQUENCE</scope>
    <source>
        <strain evidence="3">ATCC 36951</strain>
    </source>
</reference>
<proteinExistence type="predicted"/>
<gene>
    <name evidence="3" type="ORF">M409DRAFT_21146</name>
</gene>
<dbReference type="RefSeq" id="XP_033669284.1">
    <property type="nucleotide sequence ID" value="XM_033805719.1"/>
</dbReference>
<dbReference type="AlphaFoldDB" id="A0A6A6CML1"/>
<dbReference type="OrthoDB" id="3944932at2759"/>
<evidence type="ECO:0000256" key="1">
    <source>
        <dbReference type="SAM" id="Coils"/>
    </source>
</evidence>
<dbReference type="EMBL" id="ML993590">
    <property type="protein sequence ID" value="KAF2168395.1"/>
    <property type="molecule type" value="Genomic_DNA"/>
</dbReference>
<accession>A0A6A6CML1</accession>
<dbReference type="GeneID" id="54558991"/>
<name>A0A6A6CML1_ZASCE</name>
<evidence type="ECO:0000313" key="3">
    <source>
        <dbReference type="EMBL" id="KAF2168395.1"/>
    </source>
</evidence>
<protein>
    <submittedName>
        <fullName evidence="3">Uncharacterized protein</fullName>
    </submittedName>
</protein>